<dbReference type="EMBL" id="AP019514">
    <property type="protein sequence ID" value="BBI61705.1"/>
    <property type="molecule type" value="Genomic_DNA"/>
</dbReference>
<organism evidence="2 3">
    <name type="scientific">Vreelandella sulfidaeris</name>
    <dbReference type="NCBI Taxonomy" id="115553"/>
    <lineage>
        <taxon>Bacteria</taxon>
        <taxon>Pseudomonadati</taxon>
        <taxon>Pseudomonadota</taxon>
        <taxon>Gammaproteobacteria</taxon>
        <taxon>Oceanospirillales</taxon>
        <taxon>Halomonadaceae</taxon>
        <taxon>Vreelandella</taxon>
    </lineage>
</organism>
<dbReference type="KEGG" id="hsr:HSBAA_30110"/>
<evidence type="ECO:0000259" key="1">
    <source>
        <dbReference type="Pfam" id="PF20473"/>
    </source>
</evidence>
<gene>
    <name evidence="2" type="ORF">HSBAA_30110</name>
</gene>
<dbReference type="InterPro" id="IPR046816">
    <property type="entry name" value="MmeI_Mtase"/>
</dbReference>
<accession>A0A455U6W3</accession>
<evidence type="ECO:0000313" key="2">
    <source>
        <dbReference type="EMBL" id="BBI61705.1"/>
    </source>
</evidence>
<dbReference type="Proteomes" id="UP000320231">
    <property type="component" value="Chromosome"/>
</dbReference>
<sequence>MIRRLYGKEIKTLHLLDVIDNYVKVNVDQFHGIEIEEWPSQIARVAMWLIDHQMNEMVSVEFGNVL</sequence>
<reference evidence="2 3" key="1">
    <citation type="journal article" date="2019" name="Microbiol. Resour. Announc.">
        <title>Complete Genome Sequence of Halomonas sulfidaeris Strain Esulfide1 Isolated from a Metal Sulfide Rock at a Depth of 2,200 Meters, Obtained Using Nanopore Sequencing.</title>
        <authorList>
            <person name="Saito M."/>
            <person name="Nishigata A."/>
            <person name="Galipon J."/>
            <person name="Arakawa K."/>
        </authorList>
    </citation>
    <scope>NUCLEOTIDE SEQUENCE [LARGE SCALE GENOMIC DNA]</scope>
    <source>
        <strain evidence="2 3">ATCC BAA-803</strain>
    </source>
</reference>
<feature type="domain" description="MmeI-like DNA-methyltransferase" evidence="1">
    <location>
        <begin position="8"/>
        <end position="62"/>
    </location>
</feature>
<dbReference type="AlphaFoldDB" id="A0A455U6W3"/>
<evidence type="ECO:0000313" key="3">
    <source>
        <dbReference type="Proteomes" id="UP000320231"/>
    </source>
</evidence>
<name>A0A455U6W3_9GAMM</name>
<dbReference type="Pfam" id="PF20473">
    <property type="entry name" value="MmeI_Mtase"/>
    <property type="match status" value="1"/>
</dbReference>
<proteinExistence type="predicted"/>
<protein>
    <recommendedName>
        <fullName evidence="1">MmeI-like DNA-methyltransferase domain-containing protein</fullName>
    </recommendedName>
</protein>